<sequence length="222" mass="24511">MDDVVTKITNTVKNINSGKTPVKMNDVRPPAFKAPKTLAGTSDDWDMMTVVKIFLIVVILALFGFNVFAYLAKGTDIFNNFMASYGKYIPEGIKKTLNLTEKGTALGLDIAAGSIKDVKKIVTKETGIAARETGVASKTWKARDKKLEQSIDAGNFKGLNNFPQHEPDQTDSNVQEKNKKGWCYVGTDRTFRSCIKVNESDTCMSGEIFPTKDICINPSLRQ</sequence>
<evidence type="ECO:0000256" key="1">
    <source>
        <dbReference type="SAM" id="MobiDB-lite"/>
    </source>
</evidence>
<accession>A0A6C0EM45</accession>
<organism evidence="3">
    <name type="scientific">viral metagenome</name>
    <dbReference type="NCBI Taxonomy" id="1070528"/>
    <lineage>
        <taxon>unclassified sequences</taxon>
        <taxon>metagenomes</taxon>
        <taxon>organismal metagenomes</taxon>
    </lineage>
</organism>
<reference evidence="3" key="1">
    <citation type="journal article" date="2020" name="Nature">
        <title>Giant virus diversity and host interactions through global metagenomics.</title>
        <authorList>
            <person name="Schulz F."/>
            <person name="Roux S."/>
            <person name="Paez-Espino D."/>
            <person name="Jungbluth S."/>
            <person name="Walsh D.A."/>
            <person name="Denef V.J."/>
            <person name="McMahon K.D."/>
            <person name="Konstantinidis K.T."/>
            <person name="Eloe-Fadrosh E.A."/>
            <person name="Kyrpides N.C."/>
            <person name="Woyke T."/>
        </authorList>
    </citation>
    <scope>NUCLEOTIDE SEQUENCE</scope>
    <source>
        <strain evidence="3">GVMAG-M-3300009149-34</strain>
    </source>
</reference>
<evidence type="ECO:0000256" key="2">
    <source>
        <dbReference type="SAM" id="Phobius"/>
    </source>
</evidence>
<protein>
    <submittedName>
        <fullName evidence="3">Uncharacterized protein</fullName>
    </submittedName>
</protein>
<keyword evidence="2" id="KW-0812">Transmembrane</keyword>
<keyword evidence="2" id="KW-1133">Transmembrane helix</keyword>
<proteinExistence type="predicted"/>
<dbReference type="EMBL" id="MN738894">
    <property type="protein sequence ID" value="QHT30236.1"/>
    <property type="molecule type" value="Genomic_DNA"/>
</dbReference>
<keyword evidence="2" id="KW-0472">Membrane</keyword>
<feature type="transmembrane region" description="Helical" evidence="2">
    <location>
        <begin position="53"/>
        <end position="72"/>
    </location>
</feature>
<dbReference type="AlphaFoldDB" id="A0A6C0EM45"/>
<evidence type="ECO:0000313" key="3">
    <source>
        <dbReference type="EMBL" id="QHT30236.1"/>
    </source>
</evidence>
<name>A0A6C0EM45_9ZZZZ</name>
<feature type="region of interest" description="Disordered" evidence="1">
    <location>
        <begin position="158"/>
        <end position="177"/>
    </location>
</feature>